<dbReference type="PROSITE" id="PS00107">
    <property type="entry name" value="PROTEIN_KINASE_ATP"/>
    <property type="match status" value="1"/>
</dbReference>
<dbReference type="EMBL" id="AP021861">
    <property type="protein sequence ID" value="BBO33055.1"/>
    <property type="molecule type" value="Genomic_DNA"/>
</dbReference>
<keyword evidence="4" id="KW-0723">Serine/threonine-protein kinase</keyword>
<accession>A0A5K7X9J9</accession>
<organism evidence="13 14">
    <name type="scientific">Lacipirellula parvula</name>
    <dbReference type="NCBI Taxonomy" id="2650471"/>
    <lineage>
        <taxon>Bacteria</taxon>
        <taxon>Pseudomonadati</taxon>
        <taxon>Planctomycetota</taxon>
        <taxon>Planctomycetia</taxon>
        <taxon>Pirellulales</taxon>
        <taxon>Lacipirellulaceae</taxon>
        <taxon>Lacipirellula</taxon>
    </lineage>
</organism>
<dbReference type="Gene3D" id="3.30.200.20">
    <property type="entry name" value="Phosphorylase Kinase, domain 1"/>
    <property type="match status" value="1"/>
</dbReference>
<dbReference type="InterPro" id="IPR017441">
    <property type="entry name" value="Protein_kinase_ATP_BS"/>
</dbReference>
<dbReference type="Pfam" id="PF07714">
    <property type="entry name" value="PK_Tyr_Ser-Thr"/>
    <property type="match status" value="1"/>
</dbReference>
<comment type="similarity">
    <text evidence="3">Belongs to the protein kinase superfamily. NEK Ser/Thr protein kinase family. NIMA subfamily.</text>
</comment>
<reference evidence="14" key="1">
    <citation type="submission" date="2019-10" db="EMBL/GenBank/DDBJ databases">
        <title>Lacipirellula parvula gen. nov., sp. nov., representing a lineage of planctomycetes widespread in freshwater anoxic habitats, and description of the family Lacipirellulaceae.</title>
        <authorList>
            <person name="Dedysh S.N."/>
            <person name="Kulichevskaya I.S."/>
            <person name="Beletsky A.V."/>
            <person name="Rakitin A.L."/>
            <person name="Mardanov A.V."/>
            <person name="Ivanova A.A."/>
            <person name="Saltykova V.X."/>
            <person name="Rijpstra W.I.C."/>
            <person name="Sinninghe Damste J.S."/>
            <person name="Ravin N.V."/>
        </authorList>
    </citation>
    <scope>NUCLEOTIDE SEQUENCE [LARGE SCALE GENOMIC DNA]</scope>
    <source>
        <strain evidence="14">PX69</strain>
    </source>
</reference>
<gene>
    <name evidence="13" type="ORF">PLANPX_2667</name>
</gene>
<evidence type="ECO:0000256" key="8">
    <source>
        <dbReference type="ARBA" id="ARBA00022840"/>
    </source>
</evidence>
<evidence type="ECO:0000256" key="11">
    <source>
        <dbReference type="PROSITE-ProRule" id="PRU10141"/>
    </source>
</evidence>
<dbReference type="SMART" id="SM00028">
    <property type="entry name" value="TPR"/>
    <property type="match status" value="6"/>
</dbReference>
<dbReference type="PANTHER" id="PTHR43289">
    <property type="entry name" value="MITOGEN-ACTIVATED PROTEIN KINASE KINASE KINASE 20-RELATED"/>
    <property type="match status" value="1"/>
</dbReference>
<dbReference type="InterPro" id="IPR001245">
    <property type="entry name" value="Ser-Thr/Tyr_kinase_cat_dom"/>
</dbReference>
<dbReference type="KEGG" id="lpav:PLANPX_2667"/>
<dbReference type="Proteomes" id="UP000326837">
    <property type="component" value="Chromosome"/>
</dbReference>
<comment type="subcellular location">
    <subcellularLocation>
        <location evidence="1">Cytoplasm</location>
        <location evidence="1">Cytoskeleton</location>
        <location evidence="1">Microtubule organizing center</location>
        <location evidence="1">Centrosome</location>
    </subcellularLocation>
    <subcellularLocation>
        <location evidence="2">Cytoplasm</location>
        <location evidence="2">Cytoskeleton</location>
        <location evidence="2">Spindle pole</location>
    </subcellularLocation>
</comment>
<evidence type="ECO:0000256" key="4">
    <source>
        <dbReference type="ARBA" id="ARBA00022527"/>
    </source>
</evidence>
<feature type="repeat" description="TPR" evidence="10">
    <location>
        <begin position="671"/>
        <end position="704"/>
    </location>
</feature>
<evidence type="ECO:0000313" key="14">
    <source>
        <dbReference type="Proteomes" id="UP000326837"/>
    </source>
</evidence>
<dbReference type="PROSITE" id="PS50011">
    <property type="entry name" value="PROTEIN_KINASE_DOM"/>
    <property type="match status" value="1"/>
</dbReference>
<feature type="binding site" evidence="11">
    <location>
        <position position="120"/>
    </location>
    <ligand>
        <name>ATP</name>
        <dbReference type="ChEBI" id="CHEBI:30616"/>
    </ligand>
</feature>
<dbReference type="SUPFAM" id="SSF48452">
    <property type="entry name" value="TPR-like"/>
    <property type="match status" value="2"/>
</dbReference>
<dbReference type="InterPro" id="IPR008271">
    <property type="entry name" value="Ser/Thr_kinase_AS"/>
</dbReference>
<dbReference type="Pfam" id="PF13374">
    <property type="entry name" value="TPR_10"/>
    <property type="match status" value="3"/>
</dbReference>
<dbReference type="AlphaFoldDB" id="A0A5K7X9J9"/>
<evidence type="ECO:0000256" key="6">
    <source>
        <dbReference type="ARBA" id="ARBA00022741"/>
    </source>
</evidence>
<evidence type="ECO:0000256" key="9">
    <source>
        <dbReference type="ARBA" id="ARBA00023212"/>
    </source>
</evidence>
<evidence type="ECO:0000256" key="2">
    <source>
        <dbReference type="ARBA" id="ARBA00004647"/>
    </source>
</evidence>
<dbReference type="GO" id="GO:0004674">
    <property type="term" value="F:protein serine/threonine kinase activity"/>
    <property type="evidence" value="ECO:0007669"/>
    <property type="project" value="UniProtKB-KW"/>
</dbReference>
<keyword evidence="6 11" id="KW-0547">Nucleotide-binding</keyword>
<dbReference type="RefSeq" id="WP_152098913.1">
    <property type="nucleotide sequence ID" value="NZ_AP021861.1"/>
</dbReference>
<evidence type="ECO:0000256" key="10">
    <source>
        <dbReference type="PROSITE-ProRule" id="PRU00339"/>
    </source>
</evidence>
<evidence type="ECO:0000313" key="13">
    <source>
        <dbReference type="EMBL" id="BBO33055.1"/>
    </source>
</evidence>
<keyword evidence="8 11" id="KW-0067">ATP-binding</keyword>
<evidence type="ECO:0000256" key="7">
    <source>
        <dbReference type="ARBA" id="ARBA00022777"/>
    </source>
</evidence>
<dbReference type="InterPro" id="IPR011009">
    <property type="entry name" value="Kinase-like_dom_sf"/>
</dbReference>
<dbReference type="InterPro" id="IPR019734">
    <property type="entry name" value="TPR_rpt"/>
</dbReference>
<keyword evidence="10" id="KW-0802">TPR repeat</keyword>
<dbReference type="PANTHER" id="PTHR43289:SF34">
    <property type="entry name" value="SERINE_THREONINE-PROTEIN KINASE YBDM-RELATED"/>
    <property type="match status" value="1"/>
</dbReference>
<dbReference type="Gene3D" id="1.25.40.10">
    <property type="entry name" value="Tetratricopeptide repeat domain"/>
    <property type="match status" value="3"/>
</dbReference>
<evidence type="ECO:0000259" key="12">
    <source>
        <dbReference type="PROSITE" id="PS50011"/>
    </source>
</evidence>
<dbReference type="InterPro" id="IPR000719">
    <property type="entry name" value="Prot_kinase_dom"/>
</dbReference>
<dbReference type="PROSITE" id="PS00108">
    <property type="entry name" value="PROTEIN_KINASE_ST"/>
    <property type="match status" value="1"/>
</dbReference>
<proteinExistence type="inferred from homology"/>
<name>A0A5K7X9J9_9BACT</name>
<dbReference type="SMART" id="SM00220">
    <property type="entry name" value="S_TKc"/>
    <property type="match status" value="1"/>
</dbReference>
<keyword evidence="9" id="KW-0206">Cytoskeleton</keyword>
<feature type="domain" description="Protein kinase" evidence="12">
    <location>
        <begin position="91"/>
        <end position="404"/>
    </location>
</feature>
<dbReference type="GO" id="GO:0005524">
    <property type="term" value="F:ATP binding"/>
    <property type="evidence" value="ECO:0007669"/>
    <property type="project" value="UniProtKB-UniRule"/>
</dbReference>
<keyword evidence="7" id="KW-0418">Kinase</keyword>
<sequence length="984" mass="107176">MKAEASTENFSAASLPPEEQERLACILDEYLAALERGKPITPEQLLAAHPGDASRLRAYLSGLQLFHAAGPAAVAGLAVDRPRAGRTIGDYELLREIGRGGMGVVYDAMQRSLRRRVALKILPMTSAQDPRHIARFKNEAQAAAQAQHPNIVPVFAVGEAEGVHYYAMQLIEGESLACFVRRGSNAPDQPAPSTLLNNTQTAWEAATQPFLIPSSVSEAPVAGPSRRSVSGILKTASHVEWAAQLAVQAARGLHAAHEFGVIHRDVKPSNLLVDRNGKLWITDFGLARMREAEALTHTGDILGTMRYMSPEQALGRTTLVDHRTDVYSLGVTLYELATFVHPAGEAGDVQLFFERTRQSYRSLRHWNPHVPVDFETIVLKAMGEFPQDRYATAAEMADDLERFLRGEPIQACRPSVATRAAKWARRHRGAVMTAVGCACLAFVGLSVSVVKIAAEKANVVAESELRENALRVTREALDEFTMLYGEQLAGINGAEGVRRHAYERGIKYYEQVAQQSADDPRLAADHGMALGKLGSLKAKLGADEEALKLLQQAQRKYEQLVADEPANSEYIRRLALIYNNVGLHLGKIGRSADALALLRQADALQSQLAASADDATELSADVAATQSNLGILLGGSGDQAEAARHFVESVRLQTEALERSPHDQLAMADLAAGLSNLGAQQQKQGDLAAAVASFERAMALREKLLALAPLNQNYQAELAGALNNVGYALSVQKEWALAERHYADAIEFQKQLVAASPLTLQHQRNLAVTYNNLGQVQLQRDRNSAERRSAAEQSFRTALEWQLKVLAAEPNDVATLSHLGGVYNNLAMLHEAAGRAADAEGNFKLAIERQRQALERAANHQLIRQMLGKHYYNYAEFLAKESRHEEARRVALQRRDLWANNHALLFSAAEQLAALSGRAAESEQDAEAAAIAAVDTLRSAVAAGLDASWLKSATLTPLAARGDFERLVRTAPVTTQTPENLVRE</sequence>
<dbReference type="GO" id="GO:0005813">
    <property type="term" value="C:centrosome"/>
    <property type="evidence" value="ECO:0007669"/>
    <property type="project" value="UniProtKB-SubCell"/>
</dbReference>
<dbReference type="InterPro" id="IPR011990">
    <property type="entry name" value="TPR-like_helical_dom_sf"/>
</dbReference>
<dbReference type="GO" id="GO:0000922">
    <property type="term" value="C:spindle pole"/>
    <property type="evidence" value="ECO:0007669"/>
    <property type="project" value="UniProtKB-SubCell"/>
</dbReference>
<evidence type="ECO:0000256" key="3">
    <source>
        <dbReference type="ARBA" id="ARBA00010886"/>
    </source>
</evidence>
<protein>
    <recommendedName>
        <fullName evidence="12">Protein kinase domain-containing protein</fullName>
    </recommendedName>
</protein>
<dbReference type="PROSITE" id="PS50005">
    <property type="entry name" value="TPR"/>
    <property type="match status" value="1"/>
</dbReference>
<dbReference type="CDD" id="cd14014">
    <property type="entry name" value="STKc_PknB_like"/>
    <property type="match status" value="1"/>
</dbReference>
<keyword evidence="14" id="KW-1185">Reference proteome</keyword>
<keyword evidence="9" id="KW-0963">Cytoplasm</keyword>
<evidence type="ECO:0000256" key="1">
    <source>
        <dbReference type="ARBA" id="ARBA00004300"/>
    </source>
</evidence>
<keyword evidence="5" id="KW-0808">Transferase</keyword>
<evidence type="ECO:0000256" key="5">
    <source>
        <dbReference type="ARBA" id="ARBA00022679"/>
    </source>
</evidence>
<dbReference type="Gene3D" id="1.10.510.10">
    <property type="entry name" value="Transferase(Phosphotransferase) domain 1"/>
    <property type="match status" value="1"/>
</dbReference>
<dbReference type="SUPFAM" id="SSF56112">
    <property type="entry name" value="Protein kinase-like (PK-like)"/>
    <property type="match status" value="1"/>
</dbReference>